<dbReference type="HOGENOM" id="CLU_025928_1_0_10"/>
<dbReference type="EMBL" id="CP003346">
    <property type="protein sequence ID" value="AGA77500.1"/>
    <property type="molecule type" value="Genomic_DNA"/>
</dbReference>
<dbReference type="SUPFAM" id="SSF48452">
    <property type="entry name" value="TPR-like"/>
    <property type="match status" value="1"/>
</dbReference>
<dbReference type="InterPro" id="IPR041662">
    <property type="entry name" value="SusD-like_2"/>
</dbReference>
<proteinExistence type="predicted"/>
<dbReference type="STRING" id="926556.Echvi_1229"/>
<keyword evidence="2" id="KW-1185">Reference proteome</keyword>
<gene>
    <name evidence="1" type="ordered locus">Echvi_1229</name>
</gene>
<dbReference type="Pfam" id="PF12771">
    <property type="entry name" value="SusD-like_2"/>
    <property type="match status" value="2"/>
</dbReference>
<evidence type="ECO:0000313" key="1">
    <source>
        <dbReference type="EMBL" id="AGA77500.1"/>
    </source>
</evidence>
<accession>L0FXZ5</accession>
<dbReference type="PATRIC" id="fig|926556.3.peg.1305"/>
<dbReference type="PROSITE" id="PS51257">
    <property type="entry name" value="PROKAR_LIPOPROTEIN"/>
    <property type="match status" value="1"/>
</dbReference>
<dbReference type="AlphaFoldDB" id="L0FXZ5"/>
<dbReference type="OrthoDB" id="843771at2"/>
<dbReference type="eggNOG" id="COG4198">
    <property type="taxonomic scope" value="Bacteria"/>
</dbReference>
<dbReference type="KEGG" id="evi:Echvi_1229"/>
<dbReference type="Gene3D" id="1.25.40.390">
    <property type="match status" value="1"/>
</dbReference>
<dbReference type="InterPro" id="IPR011990">
    <property type="entry name" value="TPR-like_helical_dom_sf"/>
</dbReference>
<reference evidence="2" key="1">
    <citation type="submission" date="2012-02" db="EMBL/GenBank/DDBJ databases">
        <title>The complete genome of Echinicola vietnamensis DSM 17526.</title>
        <authorList>
            <person name="Lucas S."/>
            <person name="Copeland A."/>
            <person name="Lapidus A."/>
            <person name="Glavina del Rio T."/>
            <person name="Dalin E."/>
            <person name="Tice H."/>
            <person name="Bruce D."/>
            <person name="Goodwin L."/>
            <person name="Pitluck S."/>
            <person name="Peters L."/>
            <person name="Ovchinnikova G."/>
            <person name="Teshima H."/>
            <person name="Kyrpides N."/>
            <person name="Mavromatis K."/>
            <person name="Ivanova N."/>
            <person name="Brettin T."/>
            <person name="Detter J.C."/>
            <person name="Han C."/>
            <person name="Larimer F."/>
            <person name="Land M."/>
            <person name="Hauser L."/>
            <person name="Markowitz V."/>
            <person name="Cheng J.-F."/>
            <person name="Hugenholtz P."/>
            <person name="Woyke T."/>
            <person name="Wu D."/>
            <person name="Brambilla E."/>
            <person name="Klenk H.-P."/>
            <person name="Eisen J.A."/>
        </authorList>
    </citation>
    <scope>NUCLEOTIDE SEQUENCE [LARGE SCALE GENOMIC DNA]</scope>
    <source>
        <strain evidence="2">DSM 17526 / LMG 23754 / KMM 6221</strain>
    </source>
</reference>
<sequence>MNILHKTTLVGLMTSLTLGACTSNFEEMNTNPNLIGEDDASAKYFLTELMIRPYIPARYAYWRANIIHTDRYAGHFTFGQNGNWWSDELGYSYNVAYTDAAWDHYNGLLGTVKQLLDFTQPGGAFENELTHAVVLILKSHYFQLYTDTFGMIPYSDVFSDEDISLPKFDTQKEIYMGIIADLDAAMAAIGDNTTTGDALENLGDNDVIYGGDLQKWKRFANTLKLKMAMRAQGAEGDDFSQAAINEALAAPLLEEGESALIPKDLEISQWDYSTYGDIWHNFGAGSDWTVGEELVSFLRDNNDPRLDQYVKPSEGGEFTLTRPDQAEDEEGYTLFPKRTNFLKEVFDEAGATYTWDDQGDAIVINMPENTNYIGQPVRLSGEMSQLLPFGFFCKPSDMVIQQKNQGGSATPETVLLSAESYFLQAEAALRGIGSGDAQELYQMGIKEAMRVWSVDDAAIDTYLAEEPMAQLNGTMEENLEKLAIQRWIAHYTDGYEAWAIVRDTGYPASLAAGVSDYELYGPGTITAGGYPQRLRYGSSLQASNPENYGDANSIQGPDMQGTKLWWAK</sequence>
<protein>
    <recommendedName>
        <fullName evidence="3">Starch-binding associating with outer membrane</fullName>
    </recommendedName>
</protein>
<dbReference type="Proteomes" id="UP000010796">
    <property type="component" value="Chromosome"/>
</dbReference>
<evidence type="ECO:0000313" key="2">
    <source>
        <dbReference type="Proteomes" id="UP000010796"/>
    </source>
</evidence>
<evidence type="ECO:0008006" key="3">
    <source>
        <dbReference type="Google" id="ProtNLM"/>
    </source>
</evidence>
<dbReference type="RefSeq" id="WP_015265064.1">
    <property type="nucleotide sequence ID" value="NC_019904.1"/>
</dbReference>
<name>L0FXZ5_ECHVK</name>
<organism evidence="1 2">
    <name type="scientific">Echinicola vietnamensis (strain DSM 17526 / LMG 23754 / KMM 6221)</name>
    <dbReference type="NCBI Taxonomy" id="926556"/>
    <lineage>
        <taxon>Bacteria</taxon>
        <taxon>Pseudomonadati</taxon>
        <taxon>Bacteroidota</taxon>
        <taxon>Cytophagia</taxon>
        <taxon>Cytophagales</taxon>
        <taxon>Cyclobacteriaceae</taxon>
        <taxon>Echinicola</taxon>
    </lineage>
</organism>